<evidence type="ECO:0000313" key="3">
    <source>
        <dbReference type="Proteomes" id="UP000490939"/>
    </source>
</evidence>
<keyword evidence="1" id="KW-0472">Membrane</keyword>
<keyword evidence="1" id="KW-0812">Transmembrane</keyword>
<organism evidence="2 3">
    <name type="scientific">Venturia inaequalis</name>
    <name type="common">Apple scab fungus</name>
    <dbReference type="NCBI Taxonomy" id="5025"/>
    <lineage>
        <taxon>Eukaryota</taxon>
        <taxon>Fungi</taxon>
        <taxon>Dikarya</taxon>
        <taxon>Ascomycota</taxon>
        <taxon>Pezizomycotina</taxon>
        <taxon>Dothideomycetes</taxon>
        <taxon>Pleosporomycetidae</taxon>
        <taxon>Venturiales</taxon>
        <taxon>Venturiaceae</taxon>
        <taxon>Venturia</taxon>
    </lineage>
</organism>
<dbReference type="EMBL" id="WNWR01000005">
    <property type="protein sequence ID" value="KAE9994556.1"/>
    <property type="molecule type" value="Genomic_DNA"/>
</dbReference>
<evidence type="ECO:0000256" key="1">
    <source>
        <dbReference type="SAM" id="Phobius"/>
    </source>
</evidence>
<feature type="transmembrane region" description="Helical" evidence="1">
    <location>
        <begin position="167"/>
        <end position="189"/>
    </location>
</feature>
<comment type="caution">
    <text evidence="2">The sequence shown here is derived from an EMBL/GenBank/DDBJ whole genome shotgun (WGS) entry which is preliminary data.</text>
</comment>
<dbReference type="AlphaFoldDB" id="A0A8H3ZJW4"/>
<evidence type="ECO:0000313" key="2">
    <source>
        <dbReference type="EMBL" id="KAE9994556.1"/>
    </source>
</evidence>
<feature type="transmembrane region" description="Helical" evidence="1">
    <location>
        <begin position="33"/>
        <end position="52"/>
    </location>
</feature>
<keyword evidence="1" id="KW-1133">Transmembrane helix</keyword>
<gene>
    <name evidence="2" type="ORF">EG327_008069</name>
</gene>
<name>A0A8H3ZJW4_VENIN</name>
<feature type="transmembrane region" description="Helical" evidence="1">
    <location>
        <begin position="58"/>
        <end position="77"/>
    </location>
</feature>
<reference evidence="2 3" key="1">
    <citation type="submission" date="2019-07" db="EMBL/GenBank/DDBJ databases">
        <title>Venturia inaequalis Genome Resource.</title>
        <authorList>
            <person name="Lichtner F.J."/>
        </authorList>
    </citation>
    <scope>NUCLEOTIDE SEQUENCE [LARGE SCALE GENOMIC DNA]</scope>
    <source>
        <strain evidence="2 3">DMI_063113</strain>
    </source>
</reference>
<accession>A0A8H3ZJW4</accession>
<sequence length="267" mass="29537">MWTPPGALEQRALTPNNTLPLCAIKGNADLYGLGIRLSIYVQYLTILVAAVSGRRLYSKIRTAVLIYAVAILIVVFRNSISGKINALEVPIIQLLVLVQLSAVLPTVWVISPVGWLIYLALAANSAYFVWYWFRGLDKLMKSHCADEYAWFFAKVSLYHWYRTFNKVFACFGIIGVLYQIGTVGGIAAADDVDQTNHVGNVWGLLPTIPFTIAACEMAIKWNGITGVNSIDSTGQLIPLVLSIGQLLHFLYRGVRRVVNDEDDNSLA</sequence>
<proteinExistence type="predicted"/>
<feature type="transmembrane region" description="Helical" evidence="1">
    <location>
        <begin position="115"/>
        <end position="133"/>
    </location>
</feature>
<keyword evidence="3" id="KW-1185">Reference proteome</keyword>
<dbReference type="Proteomes" id="UP000490939">
    <property type="component" value="Unassembled WGS sequence"/>
</dbReference>
<protein>
    <submittedName>
        <fullName evidence="2">Uncharacterized protein</fullName>
    </submittedName>
</protein>